<dbReference type="RefSeq" id="XP_001747486.1">
    <property type="nucleotide sequence ID" value="XM_001747434.1"/>
</dbReference>
<dbReference type="eggNOG" id="KOG3374">
    <property type="taxonomic scope" value="Eukaryota"/>
</dbReference>
<dbReference type="Gene3D" id="2.30.110.10">
    <property type="entry name" value="Electron Transport, Fmn-binding Protein, Chain A"/>
    <property type="match status" value="1"/>
</dbReference>
<sequence length="204" mass="22362">MAPSKSVGVLVGLLLLGLAVSAHDAAAGPPDYQDKVGVARWLAHQAVEGVLATTSTAFPGYAFGNTQSFADGTIKNSTGHLFFYVSNLDASIQDILVDPRCTFTLSEVETNFCKQNHYDAEDPRCARLTFVGTYRNVTSAEEPHAQAALFDRHPEMKSWNSQGSFHDFHFTTLEIEHIWLVDMFGGAADVDVKQYYARNNVTAL</sequence>
<keyword evidence="3" id="KW-0964">Secreted</keyword>
<dbReference type="GO" id="GO:0005615">
    <property type="term" value="C:extracellular space"/>
    <property type="evidence" value="ECO:0000318"/>
    <property type="project" value="GO_Central"/>
</dbReference>
<dbReference type="GO" id="GO:0005737">
    <property type="term" value="C:cytoplasm"/>
    <property type="evidence" value="ECO:0007669"/>
    <property type="project" value="UniProtKB-ARBA"/>
</dbReference>
<evidence type="ECO:0000256" key="1">
    <source>
        <dbReference type="ARBA" id="ARBA00004613"/>
    </source>
</evidence>
<feature type="chain" id="PRO_5002744649" description="CREG-like beta-barrel domain-containing protein" evidence="6">
    <location>
        <begin position="28"/>
        <end position="204"/>
    </location>
</feature>
<evidence type="ECO:0000256" key="4">
    <source>
        <dbReference type="ARBA" id="ARBA00022729"/>
    </source>
</evidence>
<proteinExistence type="inferred from homology"/>
<dbReference type="FunFam" id="2.30.110.10:FF:000004">
    <property type="entry name" value="Cellular repressor of E1A-stimulated genes 1"/>
    <property type="match status" value="1"/>
</dbReference>
<evidence type="ECO:0000256" key="5">
    <source>
        <dbReference type="ARBA" id="ARBA00023180"/>
    </source>
</evidence>
<evidence type="ECO:0000256" key="3">
    <source>
        <dbReference type="ARBA" id="ARBA00022525"/>
    </source>
</evidence>
<dbReference type="SUPFAM" id="SSF50475">
    <property type="entry name" value="FMN-binding split barrel"/>
    <property type="match status" value="1"/>
</dbReference>
<dbReference type="OMA" id="KWISMEL"/>
<dbReference type="KEGG" id="mbr:MONBRDRAFT_27059"/>
<evidence type="ECO:0000256" key="2">
    <source>
        <dbReference type="ARBA" id="ARBA00009230"/>
    </source>
</evidence>
<accession>A9V467</accession>
<dbReference type="InterPro" id="IPR012349">
    <property type="entry name" value="Split_barrel_FMN-bd"/>
</dbReference>
<dbReference type="EMBL" id="CH991558">
    <property type="protein sequence ID" value="EDQ87566.1"/>
    <property type="molecule type" value="Genomic_DNA"/>
</dbReference>
<dbReference type="Pfam" id="PF13883">
    <property type="entry name" value="CREG_beta-barrel"/>
    <property type="match status" value="1"/>
</dbReference>
<dbReference type="FunCoup" id="A9V467">
    <property type="interactions" value="6"/>
</dbReference>
<name>A9V467_MONBE</name>
<dbReference type="InterPro" id="IPR055343">
    <property type="entry name" value="CREG_beta-barrel"/>
</dbReference>
<evidence type="ECO:0000256" key="6">
    <source>
        <dbReference type="SAM" id="SignalP"/>
    </source>
</evidence>
<dbReference type="GeneID" id="5892828"/>
<organism evidence="8 9">
    <name type="scientific">Monosiga brevicollis</name>
    <name type="common">Choanoflagellate</name>
    <dbReference type="NCBI Taxonomy" id="81824"/>
    <lineage>
        <taxon>Eukaryota</taxon>
        <taxon>Choanoflagellata</taxon>
        <taxon>Craspedida</taxon>
        <taxon>Salpingoecidae</taxon>
        <taxon>Monosiga</taxon>
    </lineage>
</organism>
<gene>
    <name evidence="8" type="ORF">MONBRDRAFT_27059</name>
</gene>
<dbReference type="GO" id="GO:0012505">
    <property type="term" value="C:endomembrane system"/>
    <property type="evidence" value="ECO:0007669"/>
    <property type="project" value="UniProtKB-ARBA"/>
</dbReference>
<dbReference type="InParanoid" id="A9V467"/>
<keyword evidence="5" id="KW-0325">Glycoprotein</keyword>
<keyword evidence="9" id="KW-1185">Reference proteome</keyword>
<keyword evidence="4 6" id="KW-0732">Signal</keyword>
<comment type="subcellular location">
    <subcellularLocation>
        <location evidence="1">Secreted</location>
    </subcellularLocation>
</comment>
<evidence type="ECO:0000259" key="7">
    <source>
        <dbReference type="Pfam" id="PF13883"/>
    </source>
</evidence>
<protein>
    <recommendedName>
        <fullName evidence="7">CREG-like beta-barrel domain-containing protein</fullName>
    </recommendedName>
</protein>
<evidence type="ECO:0000313" key="9">
    <source>
        <dbReference type="Proteomes" id="UP000001357"/>
    </source>
</evidence>
<dbReference type="PANTHER" id="PTHR13343">
    <property type="entry name" value="CREG1 PROTEIN"/>
    <property type="match status" value="1"/>
</dbReference>
<feature type="signal peptide" evidence="6">
    <location>
        <begin position="1"/>
        <end position="27"/>
    </location>
</feature>
<dbReference type="AlphaFoldDB" id="A9V467"/>
<dbReference type="Proteomes" id="UP000001357">
    <property type="component" value="Unassembled WGS sequence"/>
</dbReference>
<dbReference type="PANTHER" id="PTHR13343:SF17">
    <property type="entry name" value="CELLULAR REPRESSOR OF E1A-STIMULATED GENES, ISOFORM A"/>
    <property type="match status" value="1"/>
</dbReference>
<evidence type="ECO:0000313" key="8">
    <source>
        <dbReference type="EMBL" id="EDQ87566.1"/>
    </source>
</evidence>
<reference evidence="8 9" key="1">
    <citation type="journal article" date="2008" name="Nature">
        <title>The genome of the choanoflagellate Monosiga brevicollis and the origin of metazoans.</title>
        <authorList>
            <consortium name="JGI Sequencing"/>
            <person name="King N."/>
            <person name="Westbrook M.J."/>
            <person name="Young S.L."/>
            <person name="Kuo A."/>
            <person name="Abedin M."/>
            <person name="Chapman J."/>
            <person name="Fairclough S."/>
            <person name="Hellsten U."/>
            <person name="Isogai Y."/>
            <person name="Letunic I."/>
            <person name="Marr M."/>
            <person name="Pincus D."/>
            <person name="Putnam N."/>
            <person name="Rokas A."/>
            <person name="Wright K.J."/>
            <person name="Zuzow R."/>
            <person name="Dirks W."/>
            <person name="Good M."/>
            <person name="Goodstein D."/>
            <person name="Lemons D."/>
            <person name="Li W."/>
            <person name="Lyons J.B."/>
            <person name="Morris A."/>
            <person name="Nichols S."/>
            <person name="Richter D.J."/>
            <person name="Salamov A."/>
            <person name="Bork P."/>
            <person name="Lim W.A."/>
            <person name="Manning G."/>
            <person name="Miller W.T."/>
            <person name="McGinnis W."/>
            <person name="Shapiro H."/>
            <person name="Tjian R."/>
            <person name="Grigoriev I.V."/>
            <person name="Rokhsar D."/>
        </authorList>
    </citation>
    <scope>NUCLEOTIDE SEQUENCE [LARGE SCALE GENOMIC DNA]</scope>
    <source>
        <strain evidence="9">MX1 / ATCC 50154</strain>
    </source>
</reference>
<feature type="domain" description="CREG-like beta-barrel" evidence="7">
    <location>
        <begin position="30"/>
        <end position="196"/>
    </location>
</feature>
<comment type="similarity">
    <text evidence="2">Belongs to the CREG family.</text>
</comment>